<proteinExistence type="predicted"/>
<sequence length="154" mass="17584">MNRSKKLINFLETLCELPDFENTDFSDINATNYEGDNALHLAILRDEYEIAEELIELGINIDARGDLGRTPLHGAASTGKMQFVMLLVENGADLFALNEGYPPFTLARFSKNDAICDYLAIKMKEYQEKDATVYIKAKIKYLEREIDRLNKILK</sequence>
<dbReference type="Pfam" id="PF12796">
    <property type="entry name" value="Ank_2"/>
    <property type="match status" value="1"/>
</dbReference>
<comment type="caution">
    <text evidence="4">The sequence shown here is derived from an EMBL/GenBank/DDBJ whole genome shotgun (WGS) entry which is preliminary data.</text>
</comment>
<evidence type="ECO:0000256" key="1">
    <source>
        <dbReference type="ARBA" id="ARBA00022737"/>
    </source>
</evidence>
<dbReference type="InterPro" id="IPR036770">
    <property type="entry name" value="Ankyrin_rpt-contain_sf"/>
</dbReference>
<reference evidence="4 5" key="1">
    <citation type="submission" date="2017-11" db="EMBL/GenBank/DDBJ databases">
        <title>Draft Genome Sequence of Methylobacter psychrotolerans Sph1T, an Obligate Methanotroph from Low-Temperature Environments.</title>
        <authorList>
            <person name="Oshkin I.Y."/>
            <person name="Miroshnikov K."/>
            <person name="Belova S.E."/>
            <person name="Korzhenkov A."/>
            <person name="Toshchakov S.V."/>
            <person name="Dedysh S.N."/>
        </authorList>
    </citation>
    <scope>NUCLEOTIDE SEQUENCE [LARGE SCALE GENOMIC DNA]</scope>
    <source>
        <strain evidence="4 5">Sph1</strain>
    </source>
</reference>
<gene>
    <name evidence="4" type="ORF">AADEFJLK_02248</name>
</gene>
<organism evidence="4 5">
    <name type="scientific">Methylovulum psychrotolerans</name>
    <dbReference type="NCBI Taxonomy" id="1704499"/>
    <lineage>
        <taxon>Bacteria</taxon>
        <taxon>Pseudomonadati</taxon>
        <taxon>Pseudomonadota</taxon>
        <taxon>Gammaproteobacteria</taxon>
        <taxon>Methylococcales</taxon>
        <taxon>Methylococcaceae</taxon>
        <taxon>Methylovulum</taxon>
    </lineage>
</organism>
<evidence type="ECO:0000313" key="5">
    <source>
        <dbReference type="Proteomes" id="UP000237423"/>
    </source>
</evidence>
<dbReference type="PANTHER" id="PTHR24134">
    <property type="entry name" value="ANKYRIN REPEAT-CONTAINING PROTEIN DDB_G0279043"/>
    <property type="match status" value="1"/>
</dbReference>
<keyword evidence="2 3" id="KW-0040">ANK repeat</keyword>
<evidence type="ECO:0000256" key="2">
    <source>
        <dbReference type="ARBA" id="ARBA00023043"/>
    </source>
</evidence>
<keyword evidence="1" id="KW-0677">Repeat</keyword>
<dbReference type="Gene3D" id="1.25.40.20">
    <property type="entry name" value="Ankyrin repeat-containing domain"/>
    <property type="match status" value="1"/>
</dbReference>
<dbReference type="Proteomes" id="UP000237423">
    <property type="component" value="Unassembled WGS sequence"/>
</dbReference>
<feature type="repeat" description="ANK" evidence="3">
    <location>
        <begin position="67"/>
        <end position="99"/>
    </location>
</feature>
<evidence type="ECO:0000313" key="4">
    <source>
        <dbReference type="EMBL" id="POZ52027.1"/>
    </source>
</evidence>
<dbReference type="SUPFAM" id="SSF48403">
    <property type="entry name" value="Ankyrin repeat"/>
    <property type="match status" value="1"/>
</dbReference>
<dbReference type="EMBL" id="PGFZ01000004">
    <property type="protein sequence ID" value="POZ52027.1"/>
    <property type="molecule type" value="Genomic_DNA"/>
</dbReference>
<protein>
    <submittedName>
        <fullName evidence="4">Actin-binding protein</fullName>
    </submittedName>
</protein>
<dbReference type="InterPro" id="IPR002110">
    <property type="entry name" value="Ankyrin_rpt"/>
</dbReference>
<evidence type="ECO:0000256" key="3">
    <source>
        <dbReference type="PROSITE-ProRule" id="PRU00023"/>
    </source>
</evidence>
<dbReference type="PROSITE" id="PS50297">
    <property type="entry name" value="ANK_REP_REGION"/>
    <property type="match status" value="2"/>
</dbReference>
<dbReference type="PANTHER" id="PTHR24134:SF9">
    <property type="entry name" value="ANKYRIN REPEAT AND SOCS BOX PROTEIN 8"/>
    <property type="match status" value="1"/>
</dbReference>
<dbReference type="AlphaFoldDB" id="A0A2S5CMP3"/>
<name>A0A2S5CMP3_9GAMM</name>
<dbReference type="Pfam" id="PF00023">
    <property type="entry name" value="Ank"/>
    <property type="match status" value="1"/>
</dbReference>
<dbReference type="PROSITE" id="PS50088">
    <property type="entry name" value="ANK_REPEAT"/>
    <property type="match status" value="2"/>
</dbReference>
<dbReference type="RefSeq" id="WP_103974319.1">
    <property type="nucleotide sequence ID" value="NZ_PGFZ01000004.1"/>
</dbReference>
<feature type="repeat" description="ANK" evidence="3">
    <location>
        <begin position="34"/>
        <end position="66"/>
    </location>
</feature>
<accession>A0A2S5CMP3</accession>
<dbReference type="SMART" id="SM00248">
    <property type="entry name" value="ANK"/>
    <property type="match status" value="2"/>
</dbReference>